<dbReference type="EMBL" id="JARJCN010000030">
    <property type="protein sequence ID" value="KAJ7086863.1"/>
    <property type="molecule type" value="Genomic_DNA"/>
</dbReference>
<evidence type="ECO:0000313" key="1">
    <source>
        <dbReference type="EMBL" id="KAJ7086863.1"/>
    </source>
</evidence>
<protein>
    <submittedName>
        <fullName evidence="1">PLAC8 family-domain-containing protein</fullName>
    </submittedName>
</protein>
<gene>
    <name evidence="1" type="ORF">B0H15DRAFT_844141</name>
</gene>
<sequence>MPQRDHGNLLAQGDTRTTQWGLHINRASKRQFVGLVRHSLKSRKLPTMYSDEQPLAAPPMQIAPGGSRNFKGMAIVDGEREWSNGIFECCGDPLTFLVSCFVPCIVYGRNRTRFQALETYGAVSADAVDGIIGGDSIMYCAAQCIGCGGIVGMLGRGQTRTRYSINGSVVNDCLVSCCCAPCELTQESREIEQEEQSLGHPGAGFSMLTS</sequence>
<keyword evidence="2" id="KW-1185">Reference proteome</keyword>
<comment type="caution">
    <text evidence="1">The sequence shown here is derived from an EMBL/GenBank/DDBJ whole genome shotgun (WGS) entry which is preliminary data.</text>
</comment>
<dbReference type="InterPro" id="IPR006461">
    <property type="entry name" value="PLAC_motif_containing"/>
</dbReference>
<dbReference type="Proteomes" id="UP001222325">
    <property type="component" value="Unassembled WGS sequence"/>
</dbReference>
<organism evidence="1 2">
    <name type="scientific">Mycena belliarum</name>
    <dbReference type="NCBI Taxonomy" id="1033014"/>
    <lineage>
        <taxon>Eukaryota</taxon>
        <taxon>Fungi</taxon>
        <taxon>Dikarya</taxon>
        <taxon>Basidiomycota</taxon>
        <taxon>Agaricomycotina</taxon>
        <taxon>Agaricomycetes</taxon>
        <taxon>Agaricomycetidae</taxon>
        <taxon>Agaricales</taxon>
        <taxon>Marasmiineae</taxon>
        <taxon>Mycenaceae</taxon>
        <taxon>Mycena</taxon>
    </lineage>
</organism>
<accession>A0AAD6U1H4</accession>
<proteinExistence type="predicted"/>
<reference evidence="1" key="1">
    <citation type="submission" date="2023-03" db="EMBL/GenBank/DDBJ databases">
        <title>Massive genome expansion in bonnet fungi (Mycena s.s.) driven by repeated elements and novel gene families across ecological guilds.</title>
        <authorList>
            <consortium name="Lawrence Berkeley National Laboratory"/>
            <person name="Harder C.B."/>
            <person name="Miyauchi S."/>
            <person name="Viragh M."/>
            <person name="Kuo A."/>
            <person name="Thoen E."/>
            <person name="Andreopoulos B."/>
            <person name="Lu D."/>
            <person name="Skrede I."/>
            <person name="Drula E."/>
            <person name="Henrissat B."/>
            <person name="Morin E."/>
            <person name="Kohler A."/>
            <person name="Barry K."/>
            <person name="LaButti K."/>
            <person name="Morin E."/>
            <person name="Salamov A."/>
            <person name="Lipzen A."/>
            <person name="Mereny Z."/>
            <person name="Hegedus B."/>
            <person name="Baldrian P."/>
            <person name="Stursova M."/>
            <person name="Weitz H."/>
            <person name="Taylor A."/>
            <person name="Grigoriev I.V."/>
            <person name="Nagy L.G."/>
            <person name="Martin F."/>
            <person name="Kauserud H."/>
        </authorList>
    </citation>
    <scope>NUCLEOTIDE SEQUENCE</scope>
    <source>
        <strain evidence="1">CBHHK173m</strain>
    </source>
</reference>
<dbReference type="Pfam" id="PF04749">
    <property type="entry name" value="PLAC8"/>
    <property type="match status" value="1"/>
</dbReference>
<feature type="non-terminal residue" evidence="1">
    <location>
        <position position="210"/>
    </location>
</feature>
<dbReference type="AlphaFoldDB" id="A0AAD6U1H4"/>
<name>A0AAD6U1H4_9AGAR</name>
<dbReference type="PANTHER" id="PTHR15907">
    <property type="entry name" value="DUF614 FAMILY PROTEIN-RELATED"/>
    <property type="match status" value="1"/>
</dbReference>
<dbReference type="NCBIfam" id="TIGR01571">
    <property type="entry name" value="A_thal_Cys_rich"/>
    <property type="match status" value="1"/>
</dbReference>
<evidence type="ECO:0000313" key="2">
    <source>
        <dbReference type="Proteomes" id="UP001222325"/>
    </source>
</evidence>